<dbReference type="SUPFAM" id="SSF56487">
    <property type="entry name" value="SRCR-like"/>
    <property type="match status" value="7"/>
</dbReference>
<keyword evidence="2" id="KW-0964">Secreted</keyword>
<feature type="disulfide bond" evidence="7">
    <location>
        <begin position="327"/>
        <end position="391"/>
    </location>
</feature>
<feature type="disulfide bond" evidence="7">
    <location>
        <begin position="747"/>
        <end position="811"/>
    </location>
</feature>
<feature type="domain" description="SRCR" evidence="11">
    <location>
        <begin position="858"/>
        <end position="958"/>
    </location>
</feature>
<dbReference type="PROSITE" id="PS50287">
    <property type="entry name" value="SRCR_2"/>
    <property type="match status" value="7"/>
</dbReference>
<feature type="domain" description="SRCR" evidence="11">
    <location>
        <begin position="617"/>
        <end position="717"/>
    </location>
</feature>
<evidence type="ECO:0000313" key="12">
    <source>
        <dbReference type="EMBL" id="KAJ7422354.1"/>
    </source>
</evidence>
<dbReference type="InterPro" id="IPR007960">
    <property type="entry name" value="TAS2R"/>
</dbReference>
<keyword evidence="10" id="KW-0812">Transmembrane</keyword>
<feature type="compositionally biased region" description="Polar residues" evidence="9">
    <location>
        <begin position="1129"/>
        <end position="1140"/>
    </location>
</feature>
<feature type="domain" description="SRCR" evidence="11">
    <location>
        <begin position="302"/>
        <end position="402"/>
    </location>
</feature>
<feature type="disulfide bond" evidence="7">
    <location>
        <begin position="549"/>
        <end position="610"/>
    </location>
</feature>
<dbReference type="Gene3D" id="1.20.1070.10">
    <property type="entry name" value="Rhodopsin 7-helix transmembrane proteins"/>
    <property type="match status" value="1"/>
</dbReference>
<dbReference type="PANTHER" id="PTHR19331">
    <property type="entry name" value="SCAVENGER RECEPTOR DOMAIN-CONTAINING"/>
    <property type="match status" value="1"/>
</dbReference>
<dbReference type="SMART" id="SM00202">
    <property type="entry name" value="SR"/>
    <property type="match status" value="6"/>
</dbReference>
<evidence type="ECO:0000256" key="8">
    <source>
        <dbReference type="RuleBase" id="RU004423"/>
    </source>
</evidence>
<feature type="transmembrane region" description="Helical" evidence="10">
    <location>
        <begin position="47"/>
        <end position="72"/>
    </location>
</feature>
<feature type="disulfide bond" evidence="7">
    <location>
        <begin position="760"/>
        <end position="821"/>
    </location>
</feature>
<dbReference type="Gene3D" id="3.10.250.10">
    <property type="entry name" value="SRCR-like domain"/>
    <property type="match status" value="7"/>
</dbReference>
<evidence type="ECO:0000259" key="11">
    <source>
        <dbReference type="PROSITE" id="PS50287"/>
    </source>
</evidence>
<feature type="compositionally biased region" description="Acidic residues" evidence="9">
    <location>
        <begin position="1154"/>
        <end position="1165"/>
    </location>
</feature>
<comment type="subcellular location">
    <subcellularLocation>
        <location evidence="1">Secreted</location>
    </subcellularLocation>
</comment>
<protein>
    <recommendedName>
        <fullName evidence="11">SRCR domain-containing protein</fullName>
    </recommendedName>
</protein>
<feature type="disulfide bond" evidence="7">
    <location>
        <begin position="655"/>
        <end position="716"/>
    </location>
</feature>
<dbReference type="InterPro" id="IPR001190">
    <property type="entry name" value="SRCR"/>
</dbReference>
<gene>
    <name evidence="12" type="ORF">WISP_38367</name>
</gene>
<feature type="domain" description="SRCR" evidence="11">
    <location>
        <begin position="407"/>
        <end position="507"/>
    </location>
</feature>
<dbReference type="PRINTS" id="PR00258">
    <property type="entry name" value="SPERACTRCPTR"/>
</dbReference>
<evidence type="ECO:0000256" key="2">
    <source>
        <dbReference type="ARBA" id="ARBA00022525"/>
    </source>
</evidence>
<feature type="disulfide bond" evidence="7">
    <location>
        <begin position="445"/>
        <end position="506"/>
    </location>
</feature>
<keyword evidence="5 7" id="KW-1015">Disulfide bond</keyword>
<comment type="caution">
    <text evidence="12">The sequence shown here is derived from an EMBL/GenBank/DDBJ whole genome shotgun (WGS) entry which is preliminary data.</text>
</comment>
<feature type="region of interest" description="Disordered" evidence="9">
    <location>
        <begin position="1061"/>
        <end position="1165"/>
    </location>
</feature>
<feature type="disulfide bond" evidence="7">
    <location>
        <begin position="340"/>
        <end position="401"/>
    </location>
</feature>
<dbReference type="PROSITE" id="PS00420">
    <property type="entry name" value="SRCR_1"/>
    <property type="match status" value="2"/>
</dbReference>
<comment type="caution">
    <text evidence="7">Lacks conserved residue(s) required for the propagation of feature annotation.</text>
</comment>
<dbReference type="Pfam" id="PF05296">
    <property type="entry name" value="TAS2R"/>
    <property type="match status" value="1"/>
</dbReference>
<evidence type="ECO:0000256" key="3">
    <source>
        <dbReference type="ARBA" id="ARBA00022729"/>
    </source>
</evidence>
<feature type="disulfide bond" evidence="7">
    <location>
        <begin position="927"/>
        <end position="937"/>
    </location>
</feature>
<feature type="domain" description="SRCR" evidence="11">
    <location>
        <begin position="512"/>
        <end position="611"/>
    </location>
</feature>
<feature type="domain" description="SRCR" evidence="11">
    <location>
        <begin position="827"/>
        <end position="854"/>
    </location>
</feature>
<keyword evidence="6" id="KW-0325">Glycoprotein</keyword>
<evidence type="ECO:0000256" key="10">
    <source>
        <dbReference type="SAM" id="Phobius"/>
    </source>
</evidence>
<dbReference type="InterPro" id="IPR036772">
    <property type="entry name" value="SRCR-like_dom_sf"/>
</dbReference>
<feature type="disulfide bond" evidence="7">
    <location>
        <begin position="432"/>
        <end position="496"/>
    </location>
</feature>
<accession>A0ABQ9DHX4</accession>
<feature type="transmembrane region" description="Helical" evidence="10">
    <location>
        <begin position="181"/>
        <end position="205"/>
    </location>
</feature>
<evidence type="ECO:0000256" key="1">
    <source>
        <dbReference type="ARBA" id="ARBA00004613"/>
    </source>
</evidence>
<proteinExistence type="inferred from homology"/>
<feature type="compositionally biased region" description="Polar residues" evidence="9">
    <location>
        <begin position="1076"/>
        <end position="1087"/>
    </location>
</feature>
<keyword evidence="13" id="KW-1185">Reference proteome</keyword>
<feature type="domain" description="SRCR" evidence="11">
    <location>
        <begin position="722"/>
        <end position="822"/>
    </location>
</feature>
<evidence type="ECO:0000256" key="5">
    <source>
        <dbReference type="ARBA" id="ARBA00023157"/>
    </source>
</evidence>
<dbReference type="SUPFAM" id="SSF81321">
    <property type="entry name" value="Family A G protein-coupled receptor-like"/>
    <property type="match status" value="1"/>
</dbReference>
<keyword evidence="3" id="KW-0732">Signal</keyword>
<keyword evidence="10" id="KW-0472">Membrane</keyword>
<reference evidence="12" key="1">
    <citation type="submission" date="2019-10" db="EMBL/GenBank/DDBJ databases">
        <authorList>
            <person name="Soares A.E.R."/>
            <person name="Aleixo A."/>
            <person name="Schneider P."/>
            <person name="Miyaki C.Y."/>
            <person name="Schneider M.P."/>
            <person name="Mello C."/>
            <person name="Vasconcelos A.T.R."/>
        </authorList>
    </citation>
    <scope>NUCLEOTIDE SEQUENCE</scope>
    <source>
        <tissue evidence="12">Muscle</tissue>
    </source>
</reference>
<dbReference type="PANTHER" id="PTHR19331:SF22">
    <property type="entry name" value="DELETED IN MALIGNANT BRAIN TUMORS 1 PROTEIN"/>
    <property type="match status" value="1"/>
</dbReference>
<name>A0ABQ9DHX4_9PASS</name>
<feature type="disulfide bond" evidence="7">
    <location>
        <begin position="476"/>
        <end position="486"/>
    </location>
</feature>
<feature type="disulfide bond" evidence="7">
    <location>
        <begin position="896"/>
        <end position="957"/>
    </location>
</feature>
<feature type="disulfide bond" evidence="7">
    <location>
        <begin position="883"/>
        <end position="947"/>
    </location>
</feature>
<evidence type="ECO:0000256" key="6">
    <source>
        <dbReference type="ARBA" id="ARBA00023180"/>
    </source>
</evidence>
<dbReference type="EMBL" id="WHWB01033043">
    <property type="protein sequence ID" value="KAJ7422354.1"/>
    <property type="molecule type" value="Genomic_DNA"/>
</dbReference>
<feature type="disulfide bond" evidence="7">
    <location>
        <begin position="791"/>
        <end position="801"/>
    </location>
</feature>
<keyword evidence="10" id="KW-1133">Transmembrane helix</keyword>
<evidence type="ECO:0000313" key="13">
    <source>
        <dbReference type="Proteomes" id="UP001145742"/>
    </source>
</evidence>
<evidence type="ECO:0000256" key="4">
    <source>
        <dbReference type="ARBA" id="ARBA00022737"/>
    </source>
</evidence>
<feature type="disulfide bond" evidence="7">
    <location>
        <begin position="580"/>
        <end position="590"/>
    </location>
</feature>
<feature type="disulfide bond" evidence="7">
    <location>
        <begin position="536"/>
        <end position="600"/>
    </location>
</feature>
<comment type="similarity">
    <text evidence="8">Belongs to the G-protein coupled receptor T2R family.</text>
</comment>
<feature type="disulfide bond" evidence="7">
    <location>
        <begin position="371"/>
        <end position="381"/>
    </location>
</feature>
<evidence type="ECO:0000256" key="9">
    <source>
        <dbReference type="SAM" id="MobiDB-lite"/>
    </source>
</evidence>
<dbReference type="Pfam" id="PF00530">
    <property type="entry name" value="SRCR"/>
    <property type="match status" value="6"/>
</dbReference>
<keyword evidence="4" id="KW-0677">Repeat</keyword>
<sequence length="1165" mass="127303">MAMTFVLFLLSIAIIESMAAILGFGIILVVSLSSCIRSTIWSAYDIIVIYLSLSRVILQSWTTLNIFLTIFYDKSYYEANVLVVVKTVYMFLSYSSVWSGAWLSVFYCVKVASFTQSFFIWLKQRIASLVPWMLITSSLFSLATALPFAWEVHGMPNNVTAPLIATNSSETGVTRKDNSTLLILLSNASFGLPFILSILSSILMIQSLWTHTRQMKSNATGFRDPSLEAHRSAINIFSDGLDSECALSQCADDAKLGGSVDLLKGRKALPRDLEKLDQRAENNCMTFNKAKCWVLLLGADELRLSNGTGPCSGRVEVKHEEQWGTVCDGDWTIKDAEVVCKQLQCGSAVQALNRAPFGEGTGPTWLYRVDCRGDESALWNCTHPGWGAFTCPHYFDIGVICSGYGGYRLANGNTTCSGRVELLHGGTWGTLCDYLWDLPAANILCQQLDCGVALLIPGGQSFGKGNGSVWNGTFTCKKNDSLLNDCPVSVLGHDECPAGKDAHVVCSGCPGGRLVNGTTCSGIVEIRHEDTWGRLCHSHWNLQAASVLCRQLNCGYAKSIQMEDHLVEGNGTIWRDIFHCKGTESCLWDCAQVTLGNPTCSAKEVASVICSGLAESLRLSGGESRCDGRVEMSLHGVWSRVLDDDWDIKDAHVVCRQLQCGSAKKAYYVPKSERGMGLVGLRSVQCTGNETQLMLCKTYHYQTVPTGVSEDVGVICSGSRQIRLVNGTKRCAGRVELYHDGIWGTICDDNWDLSDANVVCKQLGCGHAIKAFVSAHYGEGSGQIWLDDVNCTGAEPDLWACPSRAWGQHNCQHKEDAGVLCSDFLDLRLVNGNDCAGRLEVFYNGTWGSICSNHREKLRVIGGEDECSGRVEIWHEGSWGTICDDAWDVADANVVCRQLGCGSAVSALSEAAFGEGIGPIWLEKVHCKGTELSLWDCPAKPLFGKNCDHKEDAAVNCSGTTATMTETTASPTRAVPPRRPATDTRLSMPVILCIILGTLLCLVLAILAGQIRRARAQQRGSRLSYDPFSEAVYEEIDYNLMREKQVVTFLSDSYSESSKTKVQFYRGNSDEENGPGATQANTHTVPETTPLPENGYDDATEASGHKDGQNVQKIIGIPGETDRNKDSQTDWSPNMSQNRTSEAEGPSSPAFEDTGYDDVEELEHR</sequence>
<feature type="disulfide bond" evidence="7">
    <location>
        <begin position="686"/>
        <end position="696"/>
    </location>
</feature>
<feature type="transmembrane region" description="Helical" evidence="10">
    <location>
        <begin position="986"/>
        <end position="1009"/>
    </location>
</feature>
<evidence type="ECO:0000256" key="7">
    <source>
        <dbReference type="PROSITE-ProRule" id="PRU00196"/>
    </source>
</evidence>
<dbReference type="Proteomes" id="UP001145742">
    <property type="component" value="Unassembled WGS sequence"/>
</dbReference>
<feature type="transmembrane region" description="Helical" evidence="10">
    <location>
        <begin position="129"/>
        <end position="150"/>
    </location>
</feature>
<organism evidence="12 13">
    <name type="scientific">Willisornis vidua</name>
    <name type="common">Xingu scale-backed antbird</name>
    <dbReference type="NCBI Taxonomy" id="1566151"/>
    <lineage>
        <taxon>Eukaryota</taxon>
        <taxon>Metazoa</taxon>
        <taxon>Chordata</taxon>
        <taxon>Craniata</taxon>
        <taxon>Vertebrata</taxon>
        <taxon>Euteleostomi</taxon>
        <taxon>Archelosauria</taxon>
        <taxon>Archosauria</taxon>
        <taxon>Dinosauria</taxon>
        <taxon>Saurischia</taxon>
        <taxon>Theropoda</taxon>
        <taxon>Coelurosauria</taxon>
        <taxon>Aves</taxon>
        <taxon>Neognathae</taxon>
        <taxon>Neoaves</taxon>
        <taxon>Telluraves</taxon>
        <taxon>Australaves</taxon>
        <taxon>Passeriformes</taxon>
        <taxon>Thamnophilidae</taxon>
        <taxon>Willisornis</taxon>
    </lineage>
</organism>
<feature type="transmembrane region" description="Helical" evidence="10">
    <location>
        <begin position="79"/>
        <end position="98"/>
    </location>
</feature>